<dbReference type="Proteomes" id="UP000286288">
    <property type="component" value="Unassembled WGS sequence"/>
</dbReference>
<dbReference type="AlphaFoldDB" id="A0A415EMQ9"/>
<proteinExistence type="predicted"/>
<organism evidence="1 2">
    <name type="scientific">Enterococcus casseliflavus</name>
    <name type="common">Enterococcus flavescens</name>
    <dbReference type="NCBI Taxonomy" id="37734"/>
    <lineage>
        <taxon>Bacteria</taxon>
        <taxon>Bacillati</taxon>
        <taxon>Bacillota</taxon>
        <taxon>Bacilli</taxon>
        <taxon>Lactobacillales</taxon>
        <taxon>Enterococcaceae</taxon>
        <taxon>Enterococcus</taxon>
    </lineage>
</organism>
<protein>
    <submittedName>
        <fullName evidence="1">Uncharacterized protein</fullName>
    </submittedName>
</protein>
<evidence type="ECO:0000313" key="2">
    <source>
        <dbReference type="Proteomes" id="UP000286288"/>
    </source>
</evidence>
<dbReference type="EMBL" id="QRMZ01000032">
    <property type="protein sequence ID" value="RHK03686.1"/>
    <property type="molecule type" value="Genomic_DNA"/>
</dbReference>
<accession>A0A415EMQ9</accession>
<gene>
    <name evidence="1" type="ORF">DW084_16945</name>
</gene>
<comment type="caution">
    <text evidence="1">The sequence shown here is derived from an EMBL/GenBank/DDBJ whole genome shotgun (WGS) entry which is preliminary data.</text>
</comment>
<sequence length="69" mass="7053">MDVLKDGATMAAVGAAKAAAANVGSPVSAIAIAEILAAEVVDKLNGKLKITENIKKVNSLVKGSSRWFE</sequence>
<evidence type="ECO:0000313" key="1">
    <source>
        <dbReference type="EMBL" id="RHK03686.1"/>
    </source>
</evidence>
<name>A0A415EMQ9_ENTCA</name>
<reference evidence="1 2" key="1">
    <citation type="submission" date="2018-08" db="EMBL/GenBank/DDBJ databases">
        <title>A genome reference for cultivated species of the human gut microbiota.</title>
        <authorList>
            <person name="Zou Y."/>
            <person name="Xue W."/>
            <person name="Luo G."/>
        </authorList>
    </citation>
    <scope>NUCLEOTIDE SEQUENCE [LARGE SCALE GENOMIC DNA]</scope>
    <source>
        <strain evidence="1 2">AF48-16</strain>
    </source>
</reference>